<feature type="compositionally biased region" description="Low complexity" evidence="1">
    <location>
        <begin position="75"/>
        <end position="86"/>
    </location>
</feature>
<reference evidence="2 3" key="1">
    <citation type="submission" date="2019-02" db="EMBL/GenBank/DDBJ databases">
        <title>Draft genome sequences of novel Actinobacteria.</title>
        <authorList>
            <person name="Sahin N."/>
            <person name="Ay H."/>
            <person name="Saygin H."/>
        </authorList>
    </citation>
    <scope>NUCLEOTIDE SEQUENCE [LARGE SCALE GENOMIC DNA]</scope>
    <source>
        <strain evidence="2 3">KC201</strain>
    </source>
</reference>
<dbReference type="InterPro" id="IPR036038">
    <property type="entry name" value="Aminotransferase-like"/>
</dbReference>
<keyword evidence="3" id="KW-1185">Reference proteome</keyword>
<name>A0A4R4NDS6_9ACTN</name>
<feature type="region of interest" description="Disordered" evidence="1">
    <location>
        <begin position="68"/>
        <end position="96"/>
    </location>
</feature>
<dbReference type="OrthoDB" id="9804984at2"/>
<organism evidence="2 3">
    <name type="scientific">Nonomuraea longispora</name>
    <dbReference type="NCBI Taxonomy" id="1848320"/>
    <lineage>
        <taxon>Bacteria</taxon>
        <taxon>Bacillati</taxon>
        <taxon>Actinomycetota</taxon>
        <taxon>Actinomycetes</taxon>
        <taxon>Streptosporangiales</taxon>
        <taxon>Streptosporangiaceae</taxon>
        <taxon>Nonomuraea</taxon>
    </lineage>
</organism>
<evidence type="ECO:0000256" key="1">
    <source>
        <dbReference type="SAM" id="MobiDB-lite"/>
    </source>
</evidence>
<dbReference type="Pfam" id="PF01063">
    <property type="entry name" value="Aminotran_4"/>
    <property type="match status" value="1"/>
</dbReference>
<gene>
    <name evidence="2" type="ORF">E1267_13750</name>
</gene>
<dbReference type="AlphaFoldDB" id="A0A4R4NDS6"/>
<dbReference type="SUPFAM" id="SSF56752">
    <property type="entry name" value="D-aminoacid aminotransferase-like PLP-dependent enzymes"/>
    <property type="match status" value="1"/>
</dbReference>
<dbReference type="EMBL" id="SMJZ01000042">
    <property type="protein sequence ID" value="TDC07271.1"/>
    <property type="molecule type" value="Genomic_DNA"/>
</dbReference>
<dbReference type="Proteomes" id="UP000295157">
    <property type="component" value="Unassembled WGS sequence"/>
</dbReference>
<accession>A0A4R4NDS6</accession>
<protein>
    <submittedName>
        <fullName evidence="2">Uncharacterized protein</fullName>
    </submittedName>
</protein>
<evidence type="ECO:0000313" key="2">
    <source>
        <dbReference type="EMBL" id="TDC07271.1"/>
    </source>
</evidence>
<sequence length="96" mass="10621">MVEAHVAEATTSNVLIRVGDEWATPPVTEDILEGITRRQIMDLLREDFGVTVTQRRIHRSELYACDEALSPPHSPAQRRPAAAAGPTMPADDEEQD</sequence>
<evidence type="ECO:0000313" key="3">
    <source>
        <dbReference type="Proteomes" id="UP000295157"/>
    </source>
</evidence>
<dbReference type="GO" id="GO:0003824">
    <property type="term" value="F:catalytic activity"/>
    <property type="evidence" value="ECO:0007669"/>
    <property type="project" value="InterPro"/>
</dbReference>
<comment type="caution">
    <text evidence="2">The sequence shown here is derived from an EMBL/GenBank/DDBJ whole genome shotgun (WGS) entry which is preliminary data.</text>
</comment>
<dbReference type="InterPro" id="IPR001544">
    <property type="entry name" value="Aminotrans_IV"/>
</dbReference>
<dbReference type="InterPro" id="IPR043132">
    <property type="entry name" value="BCAT-like_C"/>
</dbReference>
<proteinExistence type="predicted"/>
<dbReference type="Gene3D" id="3.20.10.10">
    <property type="entry name" value="D-amino Acid Aminotransferase, subunit A, domain 2"/>
    <property type="match status" value="1"/>
</dbReference>